<keyword evidence="5" id="KW-0560">Oxidoreductase</keyword>
<sequence length="615" mass="65754">MSYRSRLPPLVLAGLFLLTPGCKKEGGAHPSSAQASSNLPAGTTKPDASKLAEDDGQWLTASKDAANTRYSRLKDIHAGNVKDLKLAWTWSTGLVRGHEAAPLVVGGTMYVVTPYPNRLVALDLTKEGAPVKWTYEPAPSPSAQGVACCDVVNRGAAYADGRLFYNTLDAHTVAVDAQTGKELWKTKLGDINKGETMTMAPLVVRDRVIVGNSGGEMGVRGWAAGLDTKTGAIAWRAMSTGPDADVLIGPHFKPFYASDQGKDLGVRTWPPDQWKIGGGSVWGWVSYDAALDLVFYGTGNPGPWNPDQRPGDNKWTCGIFARRPSTGEAVWFYQWSPHDLYDHDGINESIVADLTVDGKPRQVLIHPGRTGYVYVLDRATGQVLSATPFGHITTSTGVDLKTGRLQPVPGMETGFDKTIRGICPAAPGSKDWSPSAFNPETGMLYIPGNNLCEDAQGYEANYIAGTPYVGMNTKMYAGPGGNRGEFIGWDVAAGKKVFGIPEKFPVWSGVVVTAGDVAFYGTMDGWFKAVHARTGQELWKFKVGSGIIGQPITFRGPDGKQYVSVLSGVGGWAGAIVSGELDPRDDNIALGFGGAMKDLPQNTTRGGMLYTFALP</sequence>
<dbReference type="PROSITE" id="PS00364">
    <property type="entry name" value="BACTERIAL_PQQ_2"/>
    <property type="match status" value="1"/>
</dbReference>
<dbReference type="EMBL" id="JABFJV010000141">
    <property type="protein sequence ID" value="NOK36040.1"/>
    <property type="molecule type" value="Genomic_DNA"/>
</dbReference>
<evidence type="ECO:0000256" key="6">
    <source>
        <dbReference type="SAM" id="MobiDB-lite"/>
    </source>
</evidence>
<dbReference type="Gene3D" id="2.140.10.10">
    <property type="entry name" value="Quinoprotein alcohol dehydrogenase-like superfamily"/>
    <property type="match status" value="1"/>
</dbReference>
<dbReference type="InterPro" id="IPR017512">
    <property type="entry name" value="PQQ_MeOH/EtOH_DH"/>
</dbReference>
<name>A0A3A8ISY3_9BACT</name>
<dbReference type="PANTHER" id="PTHR32303">
    <property type="entry name" value="QUINOPROTEIN ALCOHOL DEHYDROGENASE (CYTOCHROME C)"/>
    <property type="match status" value="1"/>
</dbReference>
<evidence type="ECO:0000256" key="5">
    <source>
        <dbReference type="ARBA" id="ARBA00023002"/>
    </source>
</evidence>
<dbReference type="AlphaFoldDB" id="A0A3A8ISY3"/>
<keyword evidence="4" id="KW-0634">PQQ</keyword>
<feature type="domain" description="Pyrrolo-quinoline quinone repeat" evidence="7">
    <location>
        <begin position="504"/>
        <end position="563"/>
    </location>
</feature>
<dbReference type="InterPro" id="IPR002372">
    <property type="entry name" value="PQQ_rpt_dom"/>
</dbReference>
<evidence type="ECO:0000313" key="9">
    <source>
        <dbReference type="Proteomes" id="UP000563426"/>
    </source>
</evidence>
<evidence type="ECO:0000313" key="8">
    <source>
        <dbReference type="EMBL" id="NOK36040.1"/>
    </source>
</evidence>
<dbReference type="InterPro" id="IPR018391">
    <property type="entry name" value="PQQ_b-propeller_rpt"/>
</dbReference>
<dbReference type="RefSeq" id="WP_120524702.1">
    <property type="nucleotide sequence ID" value="NZ_JABFJV010000141.1"/>
</dbReference>
<keyword evidence="9" id="KW-1185">Reference proteome</keyword>
<dbReference type="Proteomes" id="UP000563426">
    <property type="component" value="Unassembled WGS sequence"/>
</dbReference>
<dbReference type="SUPFAM" id="SSF50998">
    <property type="entry name" value="Quinoprotein alcohol dehydrogenase-like"/>
    <property type="match status" value="1"/>
</dbReference>
<dbReference type="OrthoDB" id="9794322at2"/>
<feature type="region of interest" description="Disordered" evidence="6">
    <location>
        <begin position="27"/>
        <end position="56"/>
    </location>
</feature>
<dbReference type="InterPro" id="IPR011047">
    <property type="entry name" value="Quinoprotein_ADH-like_sf"/>
</dbReference>
<dbReference type="GO" id="GO:0030288">
    <property type="term" value="C:outer membrane-bounded periplasmic space"/>
    <property type="evidence" value="ECO:0007669"/>
    <property type="project" value="InterPro"/>
</dbReference>
<dbReference type="CDD" id="cd10278">
    <property type="entry name" value="PQQ_MDH"/>
    <property type="match status" value="1"/>
</dbReference>
<dbReference type="Pfam" id="PF01011">
    <property type="entry name" value="PQQ"/>
    <property type="match status" value="2"/>
</dbReference>
<organism evidence="8 9">
    <name type="scientific">Corallococcus exercitus</name>
    <dbReference type="NCBI Taxonomy" id="2316736"/>
    <lineage>
        <taxon>Bacteria</taxon>
        <taxon>Pseudomonadati</taxon>
        <taxon>Myxococcota</taxon>
        <taxon>Myxococcia</taxon>
        <taxon>Myxococcales</taxon>
        <taxon>Cystobacterineae</taxon>
        <taxon>Myxococcaceae</taxon>
        <taxon>Corallococcus</taxon>
    </lineage>
</organism>
<keyword evidence="3" id="KW-0479">Metal-binding</keyword>
<accession>A0A3A8ISY3</accession>
<dbReference type="GO" id="GO:0016614">
    <property type="term" value="F:oxidoreductase activity, acting on CH-OH group of donors"/>
    <property type="evidence" value="ECO:0007669"/>
    <property type="project" value="InterPro"/>
</dbReference>
<reference evidence="8 9" key="1">
    <citation type="submission" date="2020-05" db="EMBL/GenBank/DDBJ databases">
        <authorList>
            <person name="Whitworth D."/>
        </authorList>
    </citation>
    <scope>NUCLEOTIDE SEQUENCE [LARGE SCALE GENOMIC DNA]</scope>
    <source>
        <strain evidence="8 9">AB043B</strain>
    </source>
</reference>
<evidence type="ECO:0000256" key="2">
    <source>
        <dbReference type="ARBA" id="ARBA00008156"/>
    </source>
</evidence>
<comment type="similarity">
    <text evidence="2">Belongs to the bacterial PQQ dehydrogenase family.</text>
</comment>
<feature type="compositionally biased region" description="Polar residues" evidence="6">
    <location>
        <begin position="31"/>
        <end position="41"/>
    </location>
</feature>
<dbReference type="GO" id="GO:0005509">
    <property type="term" value="F:calcium ion binding"/>
    <property type="evidence" value="ECO:0007669"/>
    <property type="project" value="InterPro"/>
</dbReference>
<comment type="caution">
    <text evidence="8">The sequence shown here is derived from an EMBL/GenBank/DDBJ whole genome shotgun (WGS) entry which is preliminary data.</text>
</comment>
<dbReference type="PANTHER" id="PTHR32303:SF4">
    <property type="entry name" value="QUINOPROTEIN GLUCOSE DEHYDROGENASE"/>
    <property type="match status" value="1"/>
</dbReference>
<dbReference type="InterPro" id="IPR001479">
    <property type="entry name" value="Quinoprotein_DH_CS"/>
</dbReference>
<gene>
    <name evidence="8" type="ORF">HMI49_22825</name>
</gene>
<dbReference type="NCBIfam" id="TIGR03075">
    <property type="entry name" value="PQQ_enz_alc_DH"/>
    <property type="match status" value="1"/>
</dbReference>
<protein>
    <submittedName>
        <fullName evidence="8">Methanol/ethanol family PQQ-dependent dehydrogenase</fullName>
    </submittedName>
</protein>
<comment type="cofactor">
    <cofactor evidence="1">
        <name>pyrroloquinoline quinone</name>
        <dbReference type="ChEBI" id="CHEBI:58442"/>
    </cofactor>
</comment>
<proteinExistence type="inferred from homology"/>
<evidence type="ECO:0000256" key="1">
    <source>
        <dbReference type="ARBA" id="ARBA00001931"/>
    </source>
</evidence>
<evidence type="ECO:0000256" key="4">
    <source>
        <dbReference type="ARBA" id="ARBA00022891"/>
    </source>
</evidence>
<dbReference type="GO" id="GO:0016020">
    <property type="term" value="C:membrane"/>
    <property type="evidence" value="ECO:0007669"/>
    <property type="project" value="InterPro"/>
</dbReference>
<dbReference type="SMART" id="SM00564">
    <property type="entry name" value="PQQ"/>
    <property type="match status" value="4"/>
</dbReference>
<evidence type="ECO:0000259" key="7">
    <source>
        <dbReference type="Pfam" id="PF01011"/>
    </source>
</evidence>
<feature type="domain" description="Pyrrolo-quinoline quinone repeat" evidence="7">
    <location>
        <begin position="58"/>
        <end position="412"/>
    </location>
</feature>
<evidence type="ECO:0000256" key="3">
    <source>
        <dbReference type="ARBA" id="ARBA00022723"/>
    </source>
</evidence>